<evidence type="ECO:0000256" key="2">
    <source>
        <dbReference type="SAM" id="Phobius"/>
    </source>
</evidence>
<evidence type="ECO:0000313" key="4">
    <source>
        <dbReference type="EMBL" id="NOU80781.1"/>
    </source>
</evidence>
<feature type="transmembrane region" description="Helical" evidence="2">
    <location>
        <begin position="35"/>
        <end position="64"/>
    </location>
</feature>
<dbReference type="PANTHER" id="PTHR30487">
    <property type="entry name" value="TYPE 4 PREPILIN-LIKE PROTEINS LEADER PEPTIDE-PROCESSING ENZYME"/>
    <property type="match status" value="1"/>
</dbReference>
<evidence type="ECO:0000256" key="1">
    <source>
        <dbReference type="ARBA" id="ARBA00005801"/>
    </source>
</evidence>
<comment type="similarity">
    <text evidence="1">Belongs to the peptidase A24 family.</text>
</comment>
<sequence length="136" mass="15619">MHLMLFTALISICLFFSYTDIRTRRIPNKIIHPLILFFFLIRLFDVGYYMGLIPALIFTILYFINSRAIGAGDIKLIALIGLILGLENTFIVVVVMNFTALAYLIFRYVKDRMNVKTIPLAPFLTIGVICTVFLIY</sequence>
<feature type="transmembrane region" description="Helical" evidence="2">
    <location>
        <begin position="118"/>
        <end position="135"/>
    </location>
</feature>
<dbReference type="Gene3D" id="1.20.120.1220">
    <property type="match status" value="1"/>
</dbReference>
<reference evidence="4 5" key="1">
    <citation type="submission" date="2019-10" db="EMBL/GenBank/DDBJ databases">
        <title>Description of Paenibacillus terricola sp. nov.</title>
        <authorList>
            <person name="Carlier A."/>
            <person name="Qi S."/>
        </authorList>
    </citation>
    <scope>NUCLEOTIDE SEQUENCE [LARGE SCALE GENOMIC DNA]</scope>
    <source>
        <strain evidence="4 5">LMG 31459</strain>
    </source>
</reference>
<evidence type="ECO:0000313" key="5">
    <source>
        <dbReference type="Proteomes" id="UP000596857"/>
    </source>
</evidence>
<keyword evidence="2" id="KW-0812">Transmembrane</keyword>
<gene>
    <name evidence="4" type="ORF">GC101_18120</name>
</gene>
<accession>A0ABX1YL05</accession>
<dbReference type="InterPro" id="IPR000045">
    <property type="entry name" value="Prepilin_IV_endopep_pep"/>
</dbReference>
<dbReference type="EMBL" id="WHOB01000058">
    <property type="protein sequence ID" value="NOU80781.1"/>
    <property type="molecule type" value="Genomic_DNA"/>
</dbReference>
<protein>
    <recommendedName>
        <fullName evidence="3">Prepilin type IV endopeptidase peptidase domain-containing protein</fullName>
    </recommendedName>
</protein>
<dbReference type="InterPro" id="IPR050882">
    <property type="entry name" value="Prepilin_peptidase/N-MTase"/>
</dbReference>
<comment type="caution">
    <text evidence="4">The sequence shown here is derived from an EMBL/GenBank/DDBJ whole genome shotgun (WGS) entry which is preliminary data.</text>
</comment>
<feature type="domain" description="Prepilin type IV endopeptidase peptidase" evidence="3">
    <location>
        <begin position="8"/>
        <end position="105"/>
    </location>
</feature>
<feature type="transmembrane region" description="Helical" evidence="2">
    <location>
        <begin position="76"/>
        <end position="106"/>
    </location>
</feature>
<organism evidence="4 5">
    <name type="scientific">Paenibacillus phytohabitans</name>
    <dbReference type="NCBI Taxonomy" id="2654978"/>
    <lineage>
        <taxon>Bacteria</taxon>
        <taxon>Bacillati</taxon>
        <taxon>Bacillota</taxon>
        <taxon>Bacilli</taxon>
        <taxon>Bacillales</taxon>
        <taxon>Paenibacillaceae</taxon>
        <taxon>Paenibacillus</taxon>
    </lineage>
</organism>
<dbReference type="Proteomes" id="UP000596857">
    <property type="component" value="Unassembled WGS sequence"/>
</dbReference>
<evidence type="ECO:0000259" key="3">
    <source>
        <dbReference type="Pfam" id="PF01478"/>
    </source>
</evidence>
<dbReference type="Pfam" id="PF01478">
    <property type="entry name" value="Peptidase_A24"/>
    <property type="match status" value="1"/>
</dbReference>
<dbReference type="PANTHER" id="PTHR30487:SF0">
    <property type="entry name" value="PREPILIN LEADER PEPTIDASE_N-METHYLTRANSFERASE-RELATED"/>
    <property type="match status" value="1"/>
</dbReference>
<keyword evidence="2" id="KW-0472">Membrane</keyword>
<name>A0ABX1YL05_9BACL</name>
<proteinExistence type="inferred from homology"/>
<keyword evidence="2" id="KW-1133">Transmembrane helix</keyword>
<keyword evidence="5" id="KW-1185">Reference proteome</keyword>